<dbReference type="OrthoDB" id="6808336at2"/>
<dbReference type="Proteomes" id="UP000243924">
    <property type="component" value="Chromosome I"/>
</dbReference>
<gene>
    <name evidence="1" type="ORF">SAMN05216210_0787</name>
</gene>
<dbReference type="InterPro" id="IPR043148">
    <property type="entry name" value="TagF_C"/>
</dbReference>
<sequence length="371" mass="41710">MASARVVYFSKMFQAVSHLAQVAAVLPGTFVSSRSSTLRAFKGHYPQLPCARYSRYFAAFAKGNQLLNRADVIVTGSPYGRFLAPYVEARKCTVFHGTYMMLSRDQIRRNAHYDLLCVIGPRMKTMMSRYADEFDLNTVETGFLPFCEYPEQSANQRHATLLQLGLDPALKTVLYTPSRRGLGSWERVAEQLVRTLPGHFNLIMRPHPSQSLTSRRKDRSSFANVRKLSAGRSNALLDLSVYPLSTVLSVADLIISDANSPSEEALFYDIPQLFIETDDIDRNVIKGIGVREGMHSDDLDKLLSLYDCGLSMRVDAKPDFSVIVDQAIADQQAYAGQRQDYFAWVFGQRDRNANQRVAAAIKSNLLQQEPK</sequence>
<reference evidence="2" key="1">
    <citation type="submission" date="2016-10" db="EMBL/GenBank/DDBJ databases">
        <authorList>
            <person name="Varghese N."/>
            <person name="Submissions S."/>
        </authorList>
    </citation>
    <scope>NUCLEOTIDE SEQUENCE [LARGE SCALE GENOMIC DNA]</scope>
    <source>
        <strain evidence="2">CECT 8338</strain>
    </source>
</reference>
<dbReference type="EMBL" id="LT629787">
    <property type="protein sequence ID" value="SDT95301.1"/>
    <property type="molecule type" value="Genomic_DNA"/>
</dbReference>
<dbReference type="Gene3D" id="3.40.50.12580">
    <property type="match status" value="1"/>
</dbReference>
<keyword evidence="2" id="KW-1185">Reference proteome</keyword>
<proteinExistence type="predicted"/>
<evidence type="ECO:0000313" key="2">
    <source>
        <dbReference type="Proteomes" id="UP000243924"/>
    </source>
</evidence>
<dbReference type="SUPFAM" id="SSF53756">
    <property type="entry name" value="UDP-Glycosyltransferase/glycogen phosphorylase"/>
    <property type="match status" value="1"/>
</dbReference>
<evidence type="ECO:0008006" key="3">
    <source>
        <dbReference type="Google" id="ProtNLM"/>
    </source>
</evidence>
<name>A0A1H2EJN1_9GAMM</name>
<evidence type="ECO:0000313" key="1">
    <source>
        <dbReference type="EMBL" id="SDT95301.1"/>
    </source>
</evidence>
<dbReference type="AlphaFoldDB" id="A0A1H2EJN1"/>
<organism evidence="1 2">
    <name type="scientific">Halopseudomonas salegens</name>
    <dbReference type="NCBI Taxonomy" id="1434072"/>
    <lineage>
        <taxon>Bacteria</taxon>
        <taxon>Pseudomonadati</taxon>
        <taxon>Pseudomonadota</taxon>
        <taxon>Gammaproteobacteria</taxon>
        <taxon>Pseudomonadales</taxon>
        <taxon>Pseudomonadaceae</taxon>
        <taxon>Halopseudomonas</taxon>
    </lineage>
</organism>
<dbReference type="STRING" id="1434072.SAMN05216210_0787"/>
<dbReference type="RefSeq" id="WP_092384341.1">
    <property type="nucleotide sequence ID" value="NZ_LT629787.1"/>
</dbReference>
<accession>A0A1H2EJN1</accession>
<protein>
    <recommendedName>
        <fullName evidence="3">CDP-Glycerol:Poly(Glycerophosphate) glycerophosphotransferase</fullName>
    </recommendedName>
</protein>